<evidence type="ECO:0000313" key="9">
    <source>
        <dbReference type="Proteomes" id="UP000697127"/>
    </source>
</evidence>
<protein>
    <recommendedName>
        <fullName evidence="6">Serine/threonine-protein phosphatase</fullName>
        <ecNumber evidence="6">3.1.3.16</ecNumber>
    </recommendedName>
</protein>
<dbReference type="Gene3D" id="3.60.21.10">
    <property type="match status" value="1"/>
</dbReference>
<evidence type="ECO:0000256" key="2">
    <source>
        <dbReference type="ARBA" id="ARBA00022801"/>
    </source>
</evidence>
<dbReference type="InterPro" id="IPR006186">
    <property type="entry name" value="Ser/Thr-sp_prot-phosphatase"/>
</dbReference>
<evidence type="ECO:0000313" key="8">
    <source>
        <dbReference type="EMBL" id="KAG0687860.1"/>
    </source>
</evidence>
<dbReference type="EC" id="3.1.3.16" evidence="6"/>
<keyword evidence="9" id="KW-1185">Reference proteome</keyword>
<keyword evidence="2 6" id="KW-0378">Hydrolase</keyword>
<accession>A0A9P7BF95</accession>
<dbReference type="InterPro" id="IPR029052">
    <property type="entry name" value="Metallo-depent_PP-like"/>
</dbReference>
<dbReference type="AlphaFoldDB" id="A0A9P7BF95"/>
<dbReference type="SMART" id="SM00156">
    <property type="entry name" value="PP2Ac"/>
    <property type="match status" value="1"/>
</dbReference>
<reference evidence="8" key="1">
    <citation type="submission" date="2020-11" db="EMBL/GenBank/DDBJ databases">
        <title>Kefir isolates.</title>
        <authorList>
            <person name="Marcisauskas S."/>
            <person name="Kim Y."/>
            <person name="Blasche S."/>
        </authorList>
    </citation>
    <scope>NUCLEOTIDE SEQUENCE</scope>
    <source>
        <strain evidence="8">Olga-1</strain>
    </source>
</reference>
<dbReference type="CDD" id="cd07415">
    <property type="entry name" value="MPP_PP2A_PP4_PP6"/>
    <property type="match status" value="1"/>
</dbReference>
<keyword evidence="3" id="KW-0464">Manganese</keyword>
<evidence type="ECO:0000256" key="4">
    <source>
        <dbReference type="ARBA" id="ARBA00047761"/>
    </source>
</evidence>
<dbReference type="GO" id="GO:0046872">
    <property type="term" value="F:metal ion binding"/>
    <property type="evidence" value="ECO:0007669"/>
    <property type="project" value="UniProtKB-KW"/>
</dbReference>
<evidence type="ECO:0000256" key="6">
    <source>
        <dbReference type="RuleBase" id="RU004273"/>
    </source>
</evidence>
<dbReference type="GO" id="GO:0004722">
    <property type="term" value="F:protein serine/threonine phosphatase activity"/>
    <property type="evidence" value="ECO:0007669"/>
    <property type="project" value="UniProtKB-EC"/>
</dbReference>
<evidence type="ECO:0000259" key="7">
    <source>
        <dbReference type="PROSITE" id="PS00125"/>
    </source>
</evidence>
<dbReference type="PROSITE" id="PS00125">
    <property type="entry name" value="SER_THR_PHOSPHATASE"/>
    <property type="match status" value="1"/>
</dbReference>
<keyword evidence="1" id="KW-0479">Metal-binding</keyword>
<name>A0A9P7BF95_9ASCO</name>
<dbReference type="PANTHER" id="PTHR45619">
    <property type="entry name" value="SERINE/THREONINE-PROTEIN PHOSPHATASE PP2A-RELATED"/>
    <property type="match status" value="1"/>
</dbReference>
<comment type="similarity">
    <text evidence="6">Belongs to the PPP phosphatase family.</text>
</comment>
<comment type="caution">
    <text evidence="8">The sequence shown here is derived from an EMBL/GenBank/DDBJ whole genome shotgun (WGS) entry which is preliminary data.</text>
</comment>
<organism evidence="8 9">
    <name type="scientific">Pichia californica</name>
    <dbReference type="NCBI Taxonomy" id="460514"/>
    <lineage>
        <taxon>Eukaryota</taxon>
        <taxon>Fungi</taxon>
        <taxon>Dikarya</taxon>
        <taxon>Ascomycota</taxon>
        <taxon>Saccharomycotina</taxon>
        <taxon>Pichiomycetes</taxon>
        <taxon>Pichiales</taxon>
        <taxon>Pichiaceae</taxon>
        <taxon>Pichia</taxon>
    </lineage>
</organism>
<comment type="catalytic activity">
    <reaction evidence="4">
        <text>O-phospho-L-seryl-[protein] + H2O = L-seryl-[protein] + phosphate</text>
        <dbReference type="Rhea" id="RHEA:20629"/>
        <dbReference type="Rhea" id="RHEA-COMP:9863"/>
        <dbReference type="Rhea" id="RHEA-COMP:11604"/>
        <dbReference type="ChEBI" id="CHEBI:15377"/>
        <dbReference type="ChEBI" id="CHEBI:29999"/>
        <dbReference type="ChEBI" id="CHEBI:43474"/>
        <dbReference type="ChEBI" id="CHEBI:83421"/>
        <dbReference type="EC" id="3.1.3.16"/>
    </reaction>
</comment>
<proteinExistence type="inferred from homology"/>
<dbReference type="Proteomes" id="UP000697127">
    <property type="component" value="Unassembled WGS sequence"/>
</dbReference>
<gene>
    <name evidence="8" type="primary">PPH3</name>
    <name evidence="8" type="ORF">C6P40_001760</name>
</gene>
<feature type="domain" description="Serine/threonine specific protein phosphatases" evidence="7">
    <location>
        <begin position="108"/>
        <end position="113"/>
    </location>
</feature>
<evidence type="ECO:0000256" key="3">
    <source>
        <dbReference type="ARBA" id="ARBA00023211"/>
    </source>
</evidence>
<dbReference type="SUPFAM" id="SSF56300">
    <property type="entry name" value="Metallo-dependent phosphatases"/>
    <property type="match status" value="1"/>
</dbReference>
<dbReference type="EMBL" id="PUHW01000207">
    <property type="protein sequence ID" value="KAG0687860.1"/>
    <property type="molecule type" value="Genomic_DNA"/>
</dbReference>
<evidence type="ECO:0000256" key="1">
    <source>
        <dbReference type="ARBA" id="ARBA00022723"/>
    </source>
</evidence>
<evidence type="ECO:0000256" key="5">
    <source>
        <dbReference type="ARBA" id="ARBA00048336"/>
    </source>
</evidence>
<comment type="catalytic activity">
    <reaction evidence="5 6">
        <text>O-phospho-L-threonyl-[protein] + H2O = L-threonyl-[protein] + phosphate</text>
        <dbReference type="Rhea" id="RHEA:47004"/>
        <dbReference type="Rhea" id="RHEA-COMP:11060"/>
        <dbReference type="Rhea" id="RHEA-COMP:11605"/>
        <dbReference type="ChEBI" id="CHEBI:15377"/>
        <dbReference type="ChEBI" id="CHEBI:30013"/>
        <dbReference type="ChEBI" id="CHEBI:43474"/>
        <dbReference type="ChEBI" id="CHEBI:61977"/>
        <dbReference type="EC" id="3.1.3.16"/>
    </reaction>
</comment>
<dbReference type="PRINTS" id="PR00114">
    <property type="entry name" value="STPHPHTASE"/>
</dbReference>
<dbReference type="InterPro" id="IPR047129">
    <property type="entry name" value="PPA2-like"/>
</dbReference>
<sequence>MLDLDRILEDVKLCRTIPEQDVQEMCLLGQEILIQESNIQLIESPVIICGDIHGQLHDLITLFKIGKEPPESKYLFLGDFVDRGFYSVETFLLLLVYKLKYPNKIFLIRGNHESRQITSVYGFYDECIRKYNSANVWRYCCELFDYLSLGAYIMNNNSNEDGVFCVHGGLSPNLNSLDEIRLIDRKQEVPHDGSMCDLLWSDPEKEIQGWALSPRGAGYLFGETETSKFLHTNRLSLIARAHQLVMEGYRELFNGGLVTVWSAPNYCYRCGNVAAILSLDSELNREYTTFESSFNEDHLNGCSSSSNNGGDINDGFIGGFGVGVGGEVPSKRPVTDYFL</sequence>
<dbReference type="Pfam" id="PF00149">
    <property type="entry name" value="Metallophos"/>
    <property type="match status" value="1"/>
</dbReference>
<dbReference type="InterPro" id="IPR004843">
    <property type="entry name" value="Calcineurin-like_PHP"/>
</dbReference>